<accession>A0A9P7E363</accession>
<keyword evidence="2" id="KW-1185">Reference proteome</keyword>
<dbReference type="EMBL" id="JABBWE010000001">
    <property type="protein sequence ID" value="KAG1810085.1"/>
    <property type="molecule type" value="Genomic_DNA"/>
</dbReference>
<gene>
    <name evidence="1" type="ORF">HD556DRAFT_1204116</name>
</gene>
<dbReference type="RefSeq" id="XP_041167750.1">
    <property type="nucleotide sequence ID" value="XM_041296431.1"/>
</dbReference>
<organism evidence="1 2">
    <name type="scientific">Suillus plorans</name>
    <dbReference type="NCBI Taxonomy" id="116603"/>
    <lineage>
        <taxon>Eukaryota</taxon>
        <taxon>Fungi</taxon>
        <taxon>Dikarya</taxon>
        <taxon>Basidiomycota</taxon>
        <taxon>Agaricomycotina</taxon>
        <taxon>Agaricomycetes</taxon>
        <taxon>Agaricomycetidae</taxon>
        <taxon>Boletales</taxon>
        <taxon>Suillineae</taxon>
        <taxon>Suillaceae</taxon>
        <taxon>Suillus</taxon>
    </lineage>
</organism>
<feature type="non-terminal residue" evidence="1">
    <location>
        <position position="1"/>
    </location>
</feature>
<feature type="non-terminal residue" evidence="1">
    <location>
        <position position="113"/>
    </location>
</feature>
<evidence type="ECO:0000313" key="2">
    <source>
        <dbReference type="Proteomes" id="UP000719766"/>
    </source>
</evidence>
<proteinExistence type="predicted"/>
<dbReference type="AlphaFoldDB" id="A0A9P7E363"/>
<dbReference type="Proteomes" id="UP000719766">
    <property type="component" value="Unassembled WGS sequence"/>
</dbReference>
<dbReference type="GeneID" id="64590195"/>
<sequence length="113" mass="12889">LGDPIAERAEQLLALYAPYPGDDLENETSFSGQRFVIYRTSDTHYVVMDGARRLEEDLVVPITLIQNEKFCLSDWYCTHLAKHFGMNKSMAWLMHARIPMGDPALGRICDILN</sequence>
<dbReference type="OrthoDB" id="3205788at2759"/>
<reference evidence="1" key="1">
    <citation type="journal article" date="2020" name="New Phytol.">
        <title>Comparative genomics reveals dynamic genome evolution in host specialist ectomycorrhizal fungi.</title>
        <authorList>
            <person name="Lofgren L.A."/>
            <person name="Nguyen N.H."/>
            <person name="Vilgalys R."/>
            <person name="Ruytinx J."/>
            <person name="Liao H.L."/>
            <person name="Branco S."/>
            <person name="Kuo A."/>
            <person name="LaButti K."/>
            <person name="Lipzen A."/>
            <person name="Andreopoulos W."/>
            <person name="Pangilinan J."/>
            <person name="Riley R."/>
            <person name="Hundley H."/>
            <person name="Na H."/>
            <person name="Barry K."/>
            <person name="Grigoriev I.V."/>
            <person name="Stajich J.E."/>
            <person name="Kennedy P.G."/>
        </authorList>
    </citation>
    <scope>NUCLEOTIDE SEQUENCE</scope>
    <source>
        <strain evidence="1">S12</strain>
    </source>
</reference>
<protein>
    <submittedName>
        <fullName evidence="1">Uncharacterized protein</fullName>
    </submittedName>
</protein>
<evidence type="ECO:0000313" key="1">
    <source>
        <dbReference type="EMBL" id="KAG1810085.1"/>
    </source>
</evidence>
<name>A0A9P7E363_9AGAM</name>
<comment type="caution">
    <text evidence="1">The sequence shown here is derived from an EMBL/GenBank/DDBJ whole genome shotgun (WGS) entry which is preliminary data.</text>
</comment>